<evidence type="ECO:0000313" key="1">
    <source>
        <dbReference type="EMBL" id="TEU34436.1"/>
    </source>
</evidence>
<accession>A0AAX2RCR4</accession>
<proteinExistence type="predicted"/>
<protein>
    <submittedName>
        <fullName evidence="1">Uncharacterized protein</fullName>
    </submittedName>
</protein>
<dbReference type="RefSeq" id="WP_134257659.1">
    <property type="nucleotide sequence ID" value="NZ_SNSH01000083.1"/>
</dbReference>
<dbReference type="AlphaFoldDB" id="A0AAX2RCR4"/>
<organism evidence="1 2">
    <name type="scientific">Burkholderia cepacia</name>
    <name type="common">Pseudomonas cepacia</name>
    <dbReference type="NCBI Taxonomy" id="292"/>
    <lineage>
        <taxon>Bacteria</taxon>
        <taxon>Pseudomonadati</taxon>
        <taxon>Pseudomonadota</taxon>
        <taxon>Betaproteobacteria</taxon>
        <taxon>Burkholderiales</taxon>
        <taxon>Burkholderiaceae</taxon>
        <taxon>Burkholderia</taxon>
        <taxon>Burkholderia cepacia complex</taxon>
    </lineage>
</organism>
<dbReference type="EMBL" id="SNSQ01000074">
    <property type="protein sequence ID" value="TEU34436.1"/>
    <property type="molecule type" value="Genomic_DNA"/>
</dbReference>
<gene>
    <name evidence="1" type="ORF">E3D37_39150</name>
</gene>
<sequence>MHSQVKALCDRERPGRLAEDAARAIVRNRFPAAESSYTDDGAVVIDAVTGRALGSAVAGDWAVEFAWLNAAESIAGVSEGKLWS</sequence>
<reference evidence="1 2" key="1">
    <citation type="submission" date="2019-03" db="EMBL/GenBank/DDBJ databases">
        <title>Burkholderia cepacia outbreak.</title>
        <authorList>
            <person name="Farzana R."/>
            <person name="Walsh T.R."/>
        </authorList>
    </citation>
    <scope>NUCLEOTIDE SEQUENCE [LARGE SCALE GENOMIC DNA]</scope>
    <source>
        <strain evidence="2">d13</strain>
    </source>
</reference>
<comment type="caution">
    <text evidence="1">The sequence shown here is derived from an EMBL/GenBank/DDBJ whole genome shotgun (WGS) entry which is preliminary data.</text>
</comment>
<evidence type="ECO:0000313" key="2">
    <source>
        <dbReference type="Proteomes" id="UP000298234"/>
    </source>
</evidence>
<dbReference type="Proteomes" id="UP000298234">
    <property type="component" value="Unassembled WGS sequence"/>
</dbReference>
<name>A0AAX2RCR4_BURCE</name>